<evidence type="ECO:0000256" key="3">
    <source>
        <dbReference type="ARBA" id="ARBA00022989"/>
    </source>
</evidence>
<dbReference type="InterPro" id="IPR050638">
    <property type="entry name" value="AA-Vitamin_Transporters"/>
</dbReference>
<feature type="transmembrane region" description="Helical" evidence="5">
    <location>
        <begin position="94"/>
        <end position="118"/>
    </location>
</feature>
<reference evidence="7" key="1">
    <citation type="submission" date="2015-10" db="EMBL/GenBank/DDBJ databases">
        <authorList>
            <person name="Gilbert D.G."/>
        </authorList>
    </citation>
    <scope>NUCLEOTIDE SEQUENCE</scope>
</reference>
<feature type="transmembrane region" description="Helical" evidence="5">
    <location>
        <begin position="38"/>
        <end position="55"/>
    </location>
</feature>
<dbReference type="InterPro" id="IPR000620">
    <property type="entry name" value="EamA_dom"/>
</dbReference>
<feature type="transmembrane region" description="Helical" evidence="5">
    <location>
        <begin position="241"/>
        <end position="266"/>
    </location>
</feature>
<organism evidence="7">
    <name type="scientific">hydrothermal vent metagenome</name>
    <dbReference type="NCBI Taxonomy" id="652676"/>
    <lineage>
        <taxon>unclassified sequences</taxon>
        <taxon>metagenomes</taxon>
        <taxon>ecological metagenomes</taxon>
    </lineage>
</organism>
<keyword evidence="2 5" id="KW-0812">Transmembrane</keyword>
<evidence type="ECO:0000256" key="1">
    <source>
        <dbReference type="ARBA" id="ARBA00004141"/>
    </source>
</evidence>
<feature type="transmembrane region" description="Helical" evidence="5">
    <location>
        <begin position="61"/>
        <end position="82"/>
    </location>
</feature>
<feature type="transmembrane region" description="Helical" evidence="5">
    <location>
        <begin position="183"/>
        <end position="202"/>
    </location>
</feature>
<feature type="domain" description="EamA" evidence="6">
    <location>
        <begin position="12"/>
        <end position="140"/>
    </location>
</feature>
<dbReference type="InterPro" id="IPR037185">
    <property type="entry name" value="EmrE-like"/>
</dbReference>
<dbReference type="GO" id="GO:0016020">
    <property type="term" value="C:membrane"/>
    <property type="evidence" value="ECO:0007669"/>
    <property type="project" value="UniProtKB-SubCell"/>
</dbReference>
<evidence type="ECO:0000259" key="6">
    <source>
        <dbReference type="Pfam" id="PF00892"/>
    </source>
</evidence>
<sequence>MNEIGLITPTTLAFCSAFLFAVGVQVQNLGLKYGHNRLGALISILGSTVFYWLLSPLFLQTWYWMTSAVLIFAVIGLFRPFLSANFALAAVRYLGPTLTSTLASTSPLFAVLFAILILGESLTLTVFIATLAIVIAVGILTQRGETKGAWPTWALLLPIGAAAVRALGHAMTKLGLNTVPDPLFAGLVSYTVSLAIALITMFSKDQRIYRDAKWSPGLLWFFAGGVVNGISIWSLNTALNLGSVITVVPIVSLSPIFTFLLGFLIFRRETFTFRIILAMLLVVPGVILIAIAD</sequence>
<gene>
    <name evidence="7" type="ORF">MGWOODY_XGa1723</name>
</gene>
<dbReference type="AlphaFoldDB" id="A0A160TTU1"/>
<feature type="transmembrane region" description="Helical" evidence="5">
    <location>
        <begin position="124"/>
        <end position="141"/>
    </location>
</feature>
<dbReference type="SUPFAM" id="SSF103481">
    <property type="entry name" value="Multidrug resistance efflux transporter EmrE"/>
    <property type="match status" value="2"/>
</dbReference>
<dbReference type="Pfam" id="PF00892">
    <property type="entry name" value="EamA"/>
    <property type="match status" value="2"/>
</dbReference>
<proteinExistence type="predicted"/>
<feature type="transmembrane region" description="Helical" evidence="5">
    <location>
        <begin position="153"/>
        <end position="171"/>
    </location>
</feature>
<dbReference type="PANTHER" id="PTHR32322:SF2">
    <property type="entry name" value="EAMA DOMAIN-CONTAINING PROTEIN"/>
    <property type="match status" value="1"/>
</dbReference>
<name>A0A160TTU1_9ZZZZ</name>
<accession>A0A160TTU1</accession>
<comment type="subcellular location">
    <subcellularLocation>
        <location evidence="1">Membrane</location>
        <topology evidence="1">Multi-pass membrane protein</topology>
    </subcellularLocation>
</comment>
<evidence type="ECO:0000256" key="5">
    <source>
        <dbReference type="SAM" id="Phobius"/>
    </source>
</evidence>
<feature type="transmembrane region" description="Helical" evidence="5">
    <location>
        <begin position="273"/>
        <end position="292"/>
    </location>
</feature>
<feature type="transmembrane region" description="Helical" evidence="5">
    <location>
        <begin position="6"/>
        <end position="26"/>
    </location>
</feature>
<protein>
    <submittedName>
        <fullName evidence="7">Permease of the drug/metabolite transporter (DMT) superfamily</fullName>
    </submittedName>
</protein>
<evidence type="ECO:0000256" key="2">
    <source>
        <dbReference type="ARBA" id="ARBA00022692"/>
    </source>
</evidence>
<evidence type="ECO:0000256" key="4">
    <source>
        <dbReference type="ARBA" id="ARBA00023136"/>
    </source>
</evidence>
<dbReference type="Gene3D" id="1.10.3730.20">
    <property type="match status" value="1"/>
</dbReference>
<dbReference type="EMBL" id="CZRL01000095">
    <property type="protein sequence ID" value="CUS53245.1"/>
    <property type="molecule type" value="Genomic_DNA"/>
</dbReference>
<feature type="transmembrane region" description="Helical" evidence="5">
    <location>
        <begin position="214"/>
        <end position="235"/>
    </location>
</feature>
<keyword evidence="4 5" id="KW-0472">Membrane</keyword>
<keyword evidence="3 5" id="KW-1133">Transmembrane helix</keyword>
<feature type="domain" description="EamA" evidence="6">
    <location>
        <begin position="153"/>
        <end position="290"/>
    </location>
</feature>
<evidence type="ECO:0000313" key="7">
    <source>
        <dbReference type="EMBL" id="CUS53245.1"/>
    </source>
</evidence>
<dbReference type="PANTHER" id="PTHR32322">
    <property type="entry name" value="INNER MEMBRANE TRANSPORTER"/>
    <property type="match status" value="1"/>
</dbReference>